<evidence type="ECO:0000259" key="3">
    <source>
        <dbReference type="Pfam" id="PF11258"/>
    </source>
</evidence>
<dbReference type="Pfam" id="PF17479">
    <property type="entry name" value="DUF3048_C"/>
    <property type="match status" value="1"/>
</dbReference>
<dbReference type="EMBL" id="JBBMFA010000067">
    <property type="protein sequence ID" value="MEQ2519750.1"/>
    <property type="molecule type" value="Genomic_DNA"/>
</dbReference>
<sequence length="400" mass="44458">MKKVLSLLLALTMAAGLLVSCGGKDEASSSEPAAAPASSSEPEEPPYNPNPLTGLENDGSYTEGERLTAIMINNIANNGANNARPQWGISNADILVEIKVEGGITRFMGLFSDYKSLPQVGPVRSARDQFFQLILPWEMLYVHIGESTVQSEYKTIWEYEDRDLNLDTTNFPRDQARLATGVKVEHAAYTNGEILSELVEERDYNMDRTYNSCFFDFVNYNEPNRVLNGDDAVKIDIVHSTNYRTYFDYDASTNRYMMSQYSAYTGSINPTVDANNDEQLGFENVIVLFTDIHRHPNYVNDSYDIQQVEYGDGGVGYYFNGGKAEYIRWMKGSPNQALRIVDSEGNEQSVKINPGKTYLGIVSTGDDTAGQFGYYPSESASSTSVPEADSTATDYVDTDQ</sequence>
<dbReference type="InterPro" id="IPR021416">
    <property type="entry name" value="DUF3048_N"/>
</dbReference>
<proteinExistence type="predicted"/>
<feature type="chain" id="PRO_5047182660" evidence="2">
    <location>
        <begin position="21"/>
        <end position="400"/>
    </location>
</feature>
<feature type="region of interest" description="Disordered" evidence="1">
    <location>
        <begin position="25"/>
        <end position="59"/>
    </location>
</feature>
<gene>
    <name evidence="5" type="ORF">WMO24_04800</name>
</gene>
<organism evidence="5 6">
    <name type="scientific">Ruthenibacterium intestinale</name>
    <dbReference type="NCBI Taxonomy" id="3133163"/>
    <lineage>
        <taxon>Bacteria</taxon>
        <taxon>Bacillati</taxon>
        <taxon>Bacillota</taxon>
        <taxon>Clostridia</taxon>
        <taxon>Eubacteriales</taxon>
        <taxon>Oscillospiraceae</taxon>
        <taxon>Ruthenibacterium</taxon>
    </lineage>
</organism>
<feature type="region of interest" description="Disordered" evidence="1">
    <location>
        <begin position="374"/>
        <end position="400"/>
    </location>
</feature>
<dbReference type="Gene3D" id="3.50.90.10">
    <property type="entry name" value="YerB-like"/>
    <property type="match status" value="1"/>
</dbReference>
<evidence type="ECO:0000256" key="2">
    <source>
        <dbReference type="SAM" id="SignalP"/>
    </source>
</evidence>
<keyword evidence="2" id="KW-0732">Signal</keyword>
<feature type="domain" description="DUF3048" evidence="4">
    <location>
        <begin position="238"/>
        <end position="358"/>
    </location>
</feature>
<feature type="compositionally biased region" description="Polar residues" evidence="1">
    <location>
        <begin position="378"/>
        <end position="393"/>
    </location>
</feature>
<name>A0ABV1GD59_9FIRM</name>
<evidence type="ECO:0000313" key="6">
    <source>
        <dbReference type="Proteomes" id="UP001477672"/>
    </source>
</evidence>
<evidence type="ECO:0000256" key="1">
    <source>
        <dbReference type="SAM" id="MobiDB-lite"/>
    </source>
</evidence>
<protein>
    <submittedName>
        <fullName evidence="5">DUF3048 domain-containing protein</fullName>
    </submittedName>
</protein>
<feature type="signal peptide" evidence="2">
    <location>
        <begin position="1"/>
        <end position="20"/>
    </location>
</feature>
<feature type="domain" description="DUF3048" evidence="3">
    <location>
        <begin position="52"/>
        <end position="204"/>
    </location>
</feature>
<dbReference type="InterPro" id="IPR023158">
    <property type="entry name" value="YerB-like_sf"/>
</dbReference>
<dbReference type="PROSITE" id="PS51257">
    <property type="entry name" value="PROKAR_LIPOPROTEIN"/>
    <property type="match status" value="1"/>
</dbReference>
<evidence type="ECO:0000313" key="5">
    <source>
        <dbReference type="EMBL" id="MEQ2519750.1"/>
    </source>
</evidence>
<dbReference type="Proteomes" id="UP001477672">
    <property type="component" value="Unassembled WGS sequence"/>
</dbReference>
<keyword evidence="6" id="KW-1185">Reference proteome</keyword>
<dbReference type="Pfam" id="PF11258">
    <property type="entry name" value="DUF3048"/>
    <property type="match status" value="1"/>
</dbReference>
<dbReference type="InterPro" id="IPR035328">
    <property type="entry name" value="DUF3048_C"/>
</dbReference>
<evidence type="ECO:0000259" key="4">
    <source>
        <dbReference type="Pfam" id="PF17479"/>
    </source>
</evidence>
<reference evidence="5 6" key="1">
    <citation type="submission" date="2024-03" db="EMBL/GenBank/DDBJ databases">
        <title>Human intestinal bacterial collection.</title>
        <authorList>
            <person name="Pauvert C."/>
            <person name="Hitch T.C.A."/>
            <person name="Clavel T."/>
        </authorList>
    </citation>
    <scope>NUCLEOTIDE SEQUENCE [LARGE SCALE GENOMIC DNA]</scope>
    <source>
        <strain evidence="5 6">CLA-JM-H11</strain>
    </source>
</reference>
<dbReference type="RefSeq" id="WP_349215184.1">
    <property type="nucleotide sequence ID" value="NZ_JBBMFA010000067.1"/>
</dbReference>
<feature type="compositionally biased region" description="Low complexity" evidence="1">
    <location>
        <begin position="29"/>
        <end position="40"/>
    </location>
</feature>
<dbReference type="SUPFAM" id="SSF159774">
    <property type="entry name" value="YerB-like"/>
    <property type="match status" value="1"/>
</dbReference>
<accession>A0ABV1GD59</accession>
<comment type="caution">
    <text evidence="5">The sequence shown here is derived from an EMBL/GenBank/DDBJ whole genome shotgun (WGS) entry which is preliminary data.</text>
</comment>